<dbReference type="OrthoDB" id="7619699at2"/>
<reference evidence="2 3" key="1">
    <citation type="journal article" date="2011" name="Front. Microbiol.">
        <title>Genomic signatures of strain selection and enhancement in Bacillus atrophaeus var. globigii, a historical biowarfare simulant.</title>
        <authorList>
            <person name="Gibbons H.S."/>
            <person name="Broomall S.M."/>
            <person name="McNew L.A."/>
            <person name="Daligault H."/>
            <person name="Chapman C."/>
            <person name="Bruce D."/>
            <person name="Karavis M."/>
            <person name="Krepps M."/>
            <person name="McGregor P.A."/>
            <person name="Hong C."/>
            <person name="Park K.H."/>
            <person name="Akmal A."/>
            <person name="Feldman A."/>
            <person name="Lin J.S."/>
            <person name="Chang W.E."/>
            <person name="Higgs B.W."/>
            <person name="Demirev P."/>
            <person name="Lindquist J."/>
            <person name="Liem A."/>
            <person name="Fochler E."/>
            <person name="Read T.D."/>
            <person name="Tapia R."/>
            <person name="Johnson S."/>
            <person name="Bishop-Lilly K.A."/>
            <person name="Detter C."/>
            <person name="Han C."/>
            <person name="Sozhamannan S."/>
            <person name="Rosenzweig C.N."/>
            <person name="Skowronski E.W."/>
        </authorList>
    </citation>
    <scope>NUCLEOTIDE SEQUENCE [LARGE SCALE GENOMIC DNA]</scope>
    <source>
        <strain evidence="2 3">GYP-17</strain>
    </source>
</reference>
<keyword evidence="3" id="KW-1185">Reference proteome</keyword>
<dbReference type="Proteomes" id="UP000288405">
    <property type="component" value="Unassembled WGS sequence"/>
</dbReference>
<comment type="caution">
    <text evidence="2">The sequence shown here is derived from an EMBL/GenBank/DDBJ whole genome shotgun (WGS) entry which is preliminary data.</text>
</comment>
<feature type="chain" id="PRO_5019400540" description="YbjN domain-containing protein" evidence="1">
    <location>
        <begin position="26"/>
        <end position="178"/>
    </location>
</feature>
<protein>
    <recommendedName>
        <fullName evidence="4">YbjN domain-containing protein</fullName>
    </recommendedName>
</protein>
<dbReference type="EMBL" id="PIPM01000010">
    <property type="protein sequence ID" value="RUO30132.1"/>
    <property type="molecule type" value="Genomic_DNA"/>
</dbReference>
<keyword evidence="1" id="KW-0732">Signal</keyword>
<proteinExistence type="predicted"/>
<feature type="signal peptide" evidence="1">
    <location>
        <begin position="1"/>
        <end position="25"/>
    </location>
</feature>
<name>A0A432WCC6_9GAMM</name>
<organism evidence="2 3">
    <name type="scientific">Aliidiomarina sanyensis</name>
    <dbReference type="NCBI Taxonomy" id="1249555"/>
    <lineage>
        <taxon>Bacteria</taxon>
        <taxon>Pseudomonadati</taxon>
        <taxon>Pseudomonadota</taxon>
        <taxon>Gammaproteobacteria</taxon>
        <taxon>Alteromonadales</taxon>
        <taxon>Idiomarinaceae</taxon>
        <taxon>Aliidiomarina</taxon>
    </lineage>
</organism>
<evidence type="ECO:0000313" key="2">
    <source>
        <dbReference type="EMBL" id="RUO30132.1"/>
    </source>
</evidence>
<evidence type="ECO:0000256" key="1">
    <source>
        <dbReference type="SAM" id="SignalP"/>
    </source>
</evidence>
<dbReference type="RefSeq" id="WP_126777328.1">
    <property type="nucleotide sequence ID" value="NZ_PIPM01000010.1"/>
</dbReference>
<dbReference type="AlphaFoldDB" id="A0A432WCC6"/>
<accession>A0A432WCC6</accession>
<gene>
    <name evidence="2" type="ORF">CWE11_09225</name>
</gene>
<sequence length="178" mass="19869">MQTIINPLLLLAALSMMAIPTISTAQTASDDSKGSRLYTRADQALARQLIHEFGATVVESTATDDSFQMRANDSEGFIFEVIGKICSEGECLGLVFSVTYEMDGMVDYGRLNTTNLRWAAAKIVIDEDDFIVTRYEIMDYGQTYDNLVASLDNTLAIAKASAEYYFSAWDDDDAYDWW</sequence>
<evidence type="ECO:0000313" key="3">
    <source>
        <dbReference type="Proteomes" id="UP000288405"/>
    </source>
</evidence>
<evidence type="ECO:0008006" key="4">
    <source>
        <dbReference type="Google" id="ProtNLM"/>
    </source>
</evidence>